<organism evidence="2 3">
    <name type="scientific">Cyanomargarita calcarea GSE-NOS-MK-12-04C</name>
    <dbReference type="NCBI Taxonomy" id="2839659"/>
    <lineage>
        <taxon>Bacteria</taxon>
        <taxon>Bacillati</taxon>
        <taxon>Cyanobacteriota</taxon>
        <taxon>Cyanophyceae</taxon>
        <taxon>Nostocales</taxon>
        <taxon>Cyanomargaritaceae</taxon>
        <taxon>Cyanomargarita</taxon>
    </lineage>
</organism>
<dbReference type="Proteomes" id="UP000729701">
    <property type="component" value="Unassembled WGS sequence"/>
</dbReference>
<evidence type="ECO:0000313" key="2">
    <source>
        <dbReference type="EMBL" id="MBW4670896.1"/>
    </source>
</evidence>
<dbReference type="EMBL" id="JAHHGZ010000036">
    <property type="protein sequence ID" value="MBW4670896.1"/>
    <property type="molecule type" value="Genomic_DNA"/>
</dbReference>
<comment type="caution">
    <text evidence="2">The sequence shown here is derived from an EMBL/GenBank/DDBJ whole genome shotgun (WGS) entry which is preliminary data.</text>
</comment>
<evidence type="ECO:0000313" key="3">
    <source>
        <dbReference type="Proteomes" id="UP000729701"/>
    </source>
</evidence>
<gene>
    <name evidence="2" type="ORF">KME60_26600</name>
</gene>
<dbReference type="SUPFAM" id="SSF53756">
    <property type="entry name" value="UDP-Glycosyltransferase/glycogen phosphorylase"/>
    <property type="match status" value="1"/>
</dbReference>
<sequence length="165" mass="18441">MITVTLGTIPFPFNRVISWLDILLDTQVITEPIFIQHGVTDISAIAKYALVTAVPLLESASLMQTAKNSRLVISHAGQGSTRAFTEKGASLILLPRLARYGEHIDNHQMLFAESVKEFGVTVCLDLYQLKQNILQPPPYIQKQLFEGPKLSQYLCQVYPAKTVKR</sequence>
<dbReference type="AlphaFoldDB" id="A0A951QRU0"/>
<name>A0A951QRU0_9CYAN</name>
<feature type="domain" description="Glycosyl transferase family 28 C-terminal" evidence="1">
    <location>
        <begin position="1"/>
        <end position="134"/>
    </location>
</feature>
<dbReference type="GO" id="GO:0016758">
    <property type="term" value="F:hexosyltransferase activity"/>
    <property type="evidence" value="ECO:0007669"/>
    <property type="project" value="InterPro"/>
</dbReference>
<protein>
    <submittedName>
        <fullName evidence="2">Glycosyl transferase</fullName>
    </submittedName>
</protein>
<keyword evidence="2" id="KW-0808">Transferase</keyword>
<dbReference type="Gene3D" id="3.40.50.2000">
    <property type="entry name" value="Glycogen Phosphorylase B"/>
    <property type="match status" value="1"/>
</dbReference>
<proteinExistence type="predicted"/>
<reference evidence="2" key="2">
    <citation type="journal article" date="2022" name="Microbiol. Resour. Announc.">
        <title>Metagenome Sequencing to Explore Phylogenomics of Terrestrial Cyanobacteria.</title>
        <authorList>
            <person name="Ward R.D."/>
            <person name="Stajich J.E."/>
            <person name="Johansen J.R."/>
            <person name="Huntemann M."/>
            <person name="Clum A."/>
            <person name="Foster B."/>
            <person name="Foster B."/>
            <person name="Roux S."/>
            <person name="Palaniappan K."/>
            <person name="Varghese N."/>
            <person name="Mukherjee S."/>
            <person name="Reddy T.B.K."/>
            <person name="Daum C."/>
            <person name="Copeland A."/>
            <person name="Chen I.A."/>
            <person name="Ivanova N.N."/>
            <person name="Kyrpides N.C."/>
            <person name="Shapiro N."/>
            <person name="Eloe-Fadrosh E.A."/>
            <person name="Pietrasiak N."/>
        </authorList>
    </citation>
    <scope>NUCLEOTIDE SEQUENCE</scope>
    <source>
        <strain evidence="2">GSE-NOS-MK-12-04C</strain>
    </source>
</reference>
<evidence type="ECO:0000259" key="1">
    <source>
        <dbReference type="Pfam" id="PF04101"/>
    </source>
</evidence>
<accession>A0A951QRU0</accession>
<dbReference type="Pfam" id="PF04101">
    <property type="entry name" value="Glyco_tran_28_C"/>
    <property type="match status" value="1"/>
</dbReference>
<reference evidence="2" key="1">
    <citation type="submission" date="2021-05" db="EMBL/GenBank/DDBJ databases">
        <authorList>
            <person name="Pietrasiak N."/>
            <person name="Ward R."/>
            <person name="Stajich J.E."/>
            <person name="Kurbessoian T."/>
        </authorList>
    </citation>
    <scope>NUCLEOTIDE SEQUENCE</scope>
    <source>
        <strain evidence="2">GSE-NOS-MK-12-04C</strain>
    </source>
</reference>
<dbReference type="InterPro" id="IPR007235">
    <property type="entry name" value="Glyco_trans_28_C"/>
</dbReference>